<name>A0A392V514_9FABA</name>
<organism evidence="1 2">
    <name type="scientific">Trifolium medium</name>
    <dbReference type="NCBI Taxonomy" id="97028"/>
    <lineage>
        <taxon>Eukaryota</taxon>
        <taxon>Viridiplantae</taxon>
        <taxon>Streptophyta</taxon>
        <taxon>Embryophyta</taxon>
        <taxon>Tracheophyta</taxon>
        <taxon>Spermatophyta</taxon>
        <taxon>Magnoliopsida</taxon>
        <taxon>eudicotyledons</taxon>
        <taxon>Gunneridae</taxon>
        <taxon>Pentapetalae</taxon>
        <taxon>rosids</taxon>
        <taxon>fabids</taxon>
        <taxon>Fabales</taxon>
        <taxon>Fabaceae</taxon>
        <taxon>Papilionoideae</taxon>
        <taxon>50 kb inversion clade</taxon>
        <taxon>NPAAA clade</taxon>
        <taxon>Hologalegina</taxon>
        <taxon>IRL clade</taxon>
        <taxon>Trifolieae</taxon>
        <taxon>Trifolium</taxon>
    </lineage>
</organism>
<evidence type="ECO:0000313" key="2">
    <source>
        <dbReference type="Proteomes" id="UP000265520"/>
    </source>
</evidence>
<feature type="non-terminal residue" evidence="1">
    <location>
        <position position="32"/>
    </location>
</feature>
<comment type="caution">
    <text evidence="1">The sequence shown here is derived from an EMBL/GenBank/DDBJ whole genome shotgun (WGS) entry which is preliminary data.</text>
</comment>
<proteinExistence type="predicted"/>
<dbReference type="Proteomes" id="UP000265520">
    <property type="component" value="Unassembled WGS sequence"/>
</dbReference>
<keyword evidence="2" id="KW-1185">Reference proteome</keyword>
<dbReference type="EMBL" id="LXQA011064870">
    <property type="protein sequence ID" value="MCI83344.1"/>
    <property type="molecule type" value="Genomic_DNA"/>
</dbReference>
<dbReference type="AlphaFoldDB" id="A0A392V514"/>
<reference evidence="1 2" key="1">
    <citation type="journal article" date="2018" name="Front. Plant Sci.">
        <title>Red Clover (Trifolium pratense) and Zigzag Clover (T. medium) - A Picture of Genomic Similarities and Differences.</title>
        <authorList>
            <person name="Dluhosova J."/>
            <person name="Istvanek J."/>
            <person name="Nedelnik J."/>
            <person name="Repkova J."/>
        </authorList>
    </citation>
    <scope>NUCLEOTIDE SEQUENCE [LARGE SCALE GENOMIC DNA]</scope>
    <source>
        <strain evidence="2">cv. 10/8</strain>
        <tissue evidence="1">Leaf</tissue>
    </source>
</reference>
<accession>A0A392V514</accession>
<evidence type="ECO:0000313" key="1">
    <source>
        <dbReference type="EMBL" id="MCI83344.1"/>
    </source>
</evidence>
<sequence length="32" mass="3540">MHDNEKVAKEDVRGVGQTIGVRYSGADSNMFK</sequence>
<protein>
    <submittedName>
        <fullName evidence="1">Uncharacterized protein</fullName>
    </submittedName>
</protein>